<evidence type="ECO:0000256" key="3">
    <source>
        <dbReference type="ARBA" id="ARBA00023163"/>
    </source>
</evidence>
<dbReference type="InterPro" id="IPR017930">
    <property type="entry name" value="Myb_dom"/>
</dbReference>
<evidence type="ECO:0000259" key="6">
    <source>
        <dbReference type="PROSITE" id="PS50090"/>
    </source>
</evidence>
<name>A0AA38RFF7_9PEZI</name>
<sequence>MAQRSNCAYNTPEHTSEVLTLRPTEIVHTGRWSAAEDGRLRDAVVRHGTRWTAVAGEVGTRNGEQCAKRWNDNLNPALDHSTWSADEDRNLLSIVAIHGHNWKLIAEKFLQRRAPLSIKNRYALLMRRQKRQAPRHQHHRPSTAESRNHQLTLIRTPPSEDIHLPCSFDIVAVNPKSDSSSPFPDQDRGSTVPGSFTHLGADSATLSSGVGTNSGAMQDNRTTSNQFILPATMSNIRQISGDSQPQGEDLTTHTGWDGHALCDGIDLGSLFGGADLSSYPEEAASKLFNTGGTRSGSSDDDPKGVEFSVTCSRSKLKAMVCHVFEGAMSETAGLSDEEPVTVTLRLRR</sequence>
<dbReference type="GO" id="GO:0000978">
    <property type="term" value="F:RNA polymerase II cis-regulatory region sequence-specific DNA binding"/>
    <property type="evidence" value="ECO:0007669"/>
    <property type="project" value="TreeGrafter"/>
</dbReference>
<dbReference type="GO" id="GO:0042796">
    <property type="term" value="P:snRNA transcription by RNA polymerase III"/>
    <property type="evidence" value="ECO:0007669"/>
    <property type="project" value="TreeGrafter"/>
</dbReference>
<reference evidence="8" key="1">
    <citation type="submission" date="2022-07" db="EMBL/GenBank/DDBJ databases">
        <title>Fungi with potential for degradation of polypropylene.</title>
        <authorList>
            <person name="Gostincar C."/>
        </authorList>
    </citation>
    <scope>NUCLEOTIDE SEQUENCE</scope>
    <source>
        <strain evidence="8">EXF-13308</strain>
    </source>
</reference>
<proteinExistence type="predicted"/>
<keyword evidence="3" id="KW-0804">Transcription</keyword>
<dbReference type="InterPro" id="IPR051575">
    <property type="entry name" value="Myb-like_DNA-bd"/>
</dbReference>
<dbReference type="EMBL" id="JANBVO010000015">
    <property type="protein sequence ID" value="KAJ9145088.1"/>
    <property type="molecule type" value="Genomic_DNA"/>
</dbReference>
<dbReference type="AlphaFoldDB" id="A0AA38RFF7"/>
<evidence type="ECO:0000313" key="8">
    <source>
        <dbReference type="EMBL" id="KAJ9145088.1"/>
    </source>
</evidence>
<dbReference type="SMART" id="SM00717">
    <property type="entry name" value="SANT"/>
    <property type="match status" value="2"/>
</dbReference>
<dbReference type="SUPFAM" id="SSF46689">
    <property type="entry name" value="Homeodomain-like"/>
    <property type="match status" value="1"/>
</dbReference>
<dbReference type="Proteomes" id="UP001174694">
    <property type="component" value="Unassembled WGS sequence"/>
</dbReference>
<dbReference type="PANTHER" id="PTHR46621:SF1">
    <property type="entry name" value="SNRNA-ACTIVATING PROTEIN COMPLEX SUBUNIT 4"/>
    <property type="match status" value="1"/>
</dbReference>
<evidence type="ECO:0000256" key="4">
    <source>
        <dbReference type="ARBA" id="ARBA00023242"/>
    </source>
</evidence>
<dbReference type="GO" id="GO:0001006">
    <property type="term" value="F:RNA polymerase III type 3 promoter sequence-specific DNA binding"/>
    <property type="evidence" value="ECO:0007669"/>
    <property type="project" value="TreeGrafter"/>
</dbReference>
<dbReference type="Pfam" id="PF00249">
    <property type="entry name" value="Myb_DNA-binding"/>
    <property type="match status" value="2"/>
</dbReference>
<keyword evidence="1" id="KW-0805">Transcription regulation</keyword>
<gene>
    <name evidence="8" type="ORF">NKR23_g5642</name>
</gene>
<keyword evidence="2" id="KW-0238">DNA-binding</keyword>
<accession>A0AA38RFF7</accession>
<evidence type="ECO:0000313" key="9">
    <source>
        <dbReference type="Proteomes" id="UP001174694"/>
    </source>
</evidence>
<evidence type="ECO:0000256" key="5">
    <source>
        <dbReference type="SAM" id="MobiDB-lite"/>
    </source>
</evidence>
<dbReference type="CDD" id="cd00167">
    <property type="entry name" value="SANT"/>
    <property type="match status" value="2"/>
</dbReference>
<comment type="caution">
    <text evidence="8">The sequence shown here is derived from an EMBL/GenBank/DDBJ whole genome shotgun (WGS) entry which is preliminary data.</text>
</comment>
<feature type="compositionally biased region" description="Polar residues" evidence="5">
    <location>
        <begin position="204"/>
        <end position="213"/>
    </location>
</feature>
<feature type="region of interest" description="Disordered" evidence="5">
    <location>
        <begin position="128"/>
        <end position="150"/>
    </location>
</feature>
<feature type="domain" description="HTH myb-type" evidence="7">
    <location>
        <begin position="80"/>
        <end position="130"/>
    </location>
</feature>
<dbReference type="PROSITE" id="PS50090">
    <property type="entry name" value="MYB_LIKE"/>
    <property type="match status" value="2"/>
</dbReference>
<evidence type="ECO:0000256" key="1">
    <source>
        <dbReference type="ARBA" id="ARBA00023015"/>
    </source>
</evidence>
<feature type="domain" description="HTH myb-type" evidence="7">
    <location>
        <begin position="24"/>
        <end position="78"/>
    </location>
</feature>
<dbReference type="InterPro" id="IPR009057">
    <property type="entry name" value="Homeodomain-like_sf"/>
</dbReference>
<dbReference type="PANTHER" id="PTHR46621">
    <property type="entry name" value="SNRNA-ACTIVATING PROTEIN COMPLEX SUBUNIT 4"/>
    <property type="match status" value="1"/>
</dbReference>
<protein>
    <submittedName>
        <fullName evidence="8">Uncharacterized protein</fullName>
    </submittedName>
</protein>
<feature type="domain" description="Myb-like" evidence="6">
    <location>
        <begin position="75"/>
        <end position="126"/>
    </location>
</feature>
<dbReference type="InterPro" id="IPR001005">
    <property type="entry name" value="SANT/Myb"/>
</dbReference>
<evidence type="ECO:0000259" key="7">
    <source>
        <dbReference type="PROSITE" id="PS51294"/>
    </source>
</evidence>
<dbReference type="GO" id="GO:0019185">
    <property type="term" value="C:snRNA-activating protein complex"/>
    <property type="evidence" value="ECO:0007669"/>
    <property type="project" value="TreeGrafter"/>
</dbReference>
<evidence type="ECO:0000256" key="2">
    <source>
        <dbReference type="ARBA" id="ARBA00023125"/>
    </source>
</evidence>
<keyword evidence="9" id="KW-1185">Reference proteome</keyword>
<feature type="domain" description="Myb-like" evidence="6">
    <location>
        <begin position="30"/>
        <end position="74"/>
    </location>
</feature>
<feature type="region of interest" description="Disordered" evidence="5">
    <location>
        <begin position="176"/>
        <end position="213"/>
    </location>
</feature>
<keyword evidence="4" id="KW-0539">Nucleus</keyword>
<organism evidence="8 9">
    <name type="scientific">Pleurostoma richardsiae</name>
    <dbReference type="NCBI Taxonomy" id="41990"/>
    <lineage>
        <taxon>Eukaryota</taxon>
        <taxon>Fungi</taxon>
        <taxon>Dikarya</taxon>
        <taxon>Ascomycota</taxon>
        <taxon>Pezizomycotina</taxon>
        <taxon>Sordariomycetes</taxon>
        <taxon>Sordariomycetidae</taxon>
        <taxon>Calosphaeriales</taxon>
        <taxon>Pleurostomataceae</taxon>
        <taxon>Pleurostoma</taxon>
    </lineage>
</organism>
<feature type="compositionally biased region" description="Basic residues" evidence="5">
    <location>
        <begin position="128"/>
        <end position="141"/>
    </location>
</feature>
<dbReference type="GO" id="GO:0042795">
    <property type="term" value="P:snRNA transcription by RNA polymerase II"/>
    <property type="evidence" value="ECO:0007669"/>
    <property type="project" value="TreeGrafter"/>
</dbReference>
<dbReference type="PROSITE" id="PS51294">
    <property type="entry name" value="HTH_MYB"/>
    <property type="match status" value="2"/>
</dbReference>
<dbReference type="Gene3D" id="1.10.10.60">
    <property type="entry name" value="Homeodomain-like"/>
    <property type="match status" value="2"/>
</dbReference>